<name>A0A6F8PM93_9GAMM</name>
<proteinExistence type="predicted"/>
<gene>
    <name evidence="1" type="ORF">THMIRHAT_09130</name>
</gene>
<dbReference type="EMBL" id="AP021888">
    <property type="protein sequence ID" value="BBP43167.1"/>
    <property type="molecule type" value="Genomic_DNA"/>
</dbReference>
<sequence>MLRAKTVQCPYCWEQIEIMVDPTLEEQDYIEDCSVCCSPIHFKILLDEYGHPQVQALSENEDY</sequence>
<dbReference type="AlphaFoldDB" id="A0A6F8PM93"/>
<dbReference type="RefSeq" id="WP_173290994.1">
    <property type="nucleotide sequence ID" value="NZ_AP021888.1"/>
</dbReference>
<dbReference type="Pfam" id="PF14255">
    <property type="entry name" value="Zn_ribbon_21"/>
    <property type="match status" value="1"/>
</dbReference>
<evidence type="ECO:0008006" key="3">
    <source>
        <dbReference type="Google" id="ProtNLM"/>
    </source>
</evidence>
<dbReference type="Proteomes" id="UP000501466">
    <property type="component" value="Chromosome"/>
</dbReference>
<dbReference type="KEGG" id="tzo:THMIRHAT_09130"/>
<evidence type="ECO:0000313" key="2">
    <source>
        <dbReference type="Proteomes" id="UP000501466"/>
    </source>
</evidence>
<dbReference type="PIRSF" id="PIRSF037225">
    <property type="entry name" value="UCP037225"/>
    <property type="match status" value="1"/>
</dbReference>
<protein>
    <recommendedName>
        <fullName evidence="3">CPXCG motif-containing cysteine-rich protein</fullName>
    </recommendedName>
</protein>
<reference evidence="2" key="1">
    <citation type="submission" date="2019-11" db="EMBL/GenBank/DDBJ databases">
        <title>Isolation and characterization of two novel species in the genus Thiomicrorhabdus.</title>
        <authorList>
            <person name="Mochizuki J."/>
            <person name="Kojima H."/>
            <person name="Fukui M."/>
        </authorList>
    </citation>
    <scope>NUCLEOTIDE SEQUENCE [LARGE SCALE GENOMIC DNA]</scope>
    <source>
        <strain evidence="2">AkT22</strain>
    </source>
</reference>
<dbReference type="InterPro" id="IPR025990">
    <property type="entry name" value="zinc_ribbon_bacterial"/>
</dbReference>
<dbReference type="InterPro" id="IPR017143">
    <property type="entry name" value="UCP037225"/>
</dbReference>
<accession>A0A6F8PM93</accession>
<evidence type="ECO:0000313" key="1">
    <source>
        <dbReference type="EMBL" id="BBP43167.1"/>
    </source>
</evidence>
<keyword evidence="2" id="KW-1185">Reference proteome</keyword>
<organism evidence="1 2">
    <name type="scientific">Thiosulfativibrio zosterae</name>
    <dbReference type="NCBI Taxonomy" id="2675053"/>
    <lineage>
        <taxon>Bacteria</taxon>
        <taxon>Pseudomonadati</taxon>
        <taxon>Pseudomonadota</taxon>
        <taxon>Gammaproteobacteria</taxon>
        <taxon>Thiotrichales</taxon>
        <taxon>Piscirickettsiaceae</taxon>
        <taxon>Thiosulfativibrio</taxon>
    </lineage>
</organism>